<dbReference type="PANTHER" id="PTHR35812:SF1">
    <property type="entry name" value="LIPOPROTEIN"/>
    <property type="match status" value="1"/>
</dbReference>
<evidence type="ECO:0000313" key="3">
    <source>
        <dbReference type="EMBL" id="PMM63202.1"/>
    </source>
</evidence>
<dbReference type="Pfam" id="PF07603">
    <property type="entry name" value="Lcl_C"/>
    <property type="match status" value="1"/>
</dbReference>
<name>A0A0L1L4G1_9VIBR</name>
<feature type="chain" id="PRO_5014517764" evidence="1">
    <location>
        <begin position="20"/>
        <end position="185"/>
    </location>
</feature>
<keyword evidence="1" id="KW-0732">Signal</keyword>
<dbReference type="GeneID" id="50232312"/>
<comment type="caution">
    <text evidence="3">The sequence shown here is derived from an EMBL/GenBank/DDBJ whole genome shotgun (WGS) entry which is preliminary data.</text>
</comment>
<dbReference type="AlphaFoldDB" id="A0A0L1L4G1"/>
<accession>A0A0L1L4G1</accession>
<dbReference type="OrthoDB" id="9793251at2"/>
<evidence type="ECO:0000256" key="1">
    <source>
        <dbReference type="SAM" id="SignalP"/>
    </source>
</evidence>
<gene>
    <name evidence="3" type="ORF">BCT50_01780</name>
</gene>
<dbReference type="EMBL" id="MCZJ01000001">
    <property type="protein sequence ID" value="PMM63202.1"/>
    <property type="molecule type" value="Genomic_DNA"/>
</dbReference>
<dbReference type="Proteomes" id="UP000235554">
    <property type="component" value="Unassembled WGS sequence"/>
</dbReference>
<sequence length="185" mass="20340">MKNLLSITLMALFSAGAMAQECSLDMEKSAPSTRYVANDNGTFSDELTGLTWMRCQLGKTWDTKTLACSGPAETYHWQSALSMVESINDQSGSHALHKFGGEKEWRMPNIKELVSLKEVACHSPAMSHKVFGDTFNVEAGNLAVYIWSSTPASDGQSVMTFDSINGEVYQYNAAQYKFSVLLVAE</sequence>
<reference evidence="4" key="1">
    <citation type="submission" date="2016-07" db="EMBL/GenBank/DDBJ databases">
        <title>Nontailed viruses are major unrecognized killers of bacteria in the ocean.</title>
        <authorList>
            <person name="Kauffman K."/>
            <person name="Hussain F."/>
            <person name="Yang J."/>
            <person name="Arevalo P."/>
            <person name="Brown J."/>
            <person name="Cutler M."/>
            <person name="Kelly L."/>
            <person name="Polz M.F."/>
        </authorList>
    </citation>
    <scope>NUCLEOTIDE SEQUENCE [LARGE SCALE GENOMIC DNA]</scope>
    <source>
        <strain evidence="4">10N.261.48.A1</strain>
    </source>
</reference>
<feature type="signal peptide" evidence="1">
    <location>
        <begin position="1"/>
        <end position="19"/>
    </location>
</feature>
<organism evidence="3 4">
    <name type="scientific">Vibrio lentus</name>
    <dbReference type="NCBI Taxonomy" id="136468"/>
    <lineage>
        <taxon>Bacteria</taxon>
        <taxon>Pseudomonadati</taxon>
        <taxon>Pseudomonadota</taxon>
        <taxon>Gammaproteobacteria</taxon>
        <taxon>Vibrionales</taxon>
        <taxon>Vibrionaceae</taxon>
        <taxon>Vibrio</taxon>
    </lineage>
</organism>
<dbReference type="PANTHER" id="PTHR35812">
    <property type="entry name" value="LIPOPROTEIN"/>
    <property type="match status" value="1"/>
</dbReference>
<dbReference type="RefSeq" id="WP_010431524.1">
    <property type="nucleotide sequence ID" value="NZ_MAKA01000014.1"/>
</dbReference>
<evidence type="ECO:0000313" key="4">
    <source>
        <dbReference type="Proteomes" id="UP000235554"/>
    </source>
</evidence>
<feature type="domain" description="Lcl C-terminal" evidence="2">
    <location>
        <begin position="41"/>
        <end position="183"/>
    </location>
</feature>
<protein>
    <submittedName>
        <fullName evidence="3">HutR like protein</fullName>
    </submittedName>
</protein>
<dbReference type="InterPro" id="IPR011460">
    <property type="entry name" value="Lcl_C"/>
</dbReference>
<evidence type="ECO:0000259" key="2">
    <source>
        <dbReference type="Pfam" id="PF07603"/>
    </source>
</evidence>
<proteinExistence type="predicted"/>